<dbReference type="AlphaFoldDB" id="A0A382CFS7"/>
<sequence length="240" mass="28157">MLSKEMNLDLINRSHEGTSNQYIFRNFVQEIVTNPNITHCVIALSNWNRLEVGINKGVQYDHVSTNTKTLISHSPDPELDASGRHNPDLEIEKIYKFYFNYKYYLDATLTFIKVMSNLSDRYNINLVITQLVKPFPFGALGKRTAEKEEALSYLQGHQFLKTIDTNYIKCFDFNYENLLCIIINEKDLWYKWTGHYVKKHGDKHCMGYHDQMGDRFKSEFDLHPSYYGHEIITKSLLGCF</sequence>
<proteinExistence type="predicted"/>
<dbReference type="EMBL" id="UINC01034191">
    <property type="protein sequence ID" value="SVB24652.1"/>
    <property type="molecule type" value="Genomic_DNA"/>
</dbReference>
<gene>
    <name evidence="1" type="ORF">METZ01_LOCUS177506</name>
</gene>
<name>A0A382CFS7_9ZZZZ</name>
<organism evidence="1">
    <name type="scientific">marine metagenome</name>
    <dbReference type="NCBI Taxonomy" id="408172"/>
    <lineage>
        <taxon>unclassified sequences</taxon>
        <taxon>metagenomes</taxon>
        <taxon>ecological metagenomes</taxon>
    </lineage>
</organism>
<reference evidence="1" key="1">
    <citation type="submission" date="2018-05" db="EMBL/GenBank/DDBJ databases">
        <authorList>
            <person name="Lanie J.A."/>
            <person name="Ng W.-L."/>
            <person name="Kazmierczak K.M."/>
            <person name="Andrzejewski T.M."/>
            <person name="Davidsen T.M."/>
            <person name="Wayne K.J."/>
            <person name="Tettelin H."/>
            <person name="Glass J.I."/>
            <person name="Rusch D."/>
            <person name="Podicherti R."/>
            <person name="Tsui H.-C.T."/>
            <person name="Winkler M.E."/>
        </authorList>
    </citation>
    <scope>NUCLEOTIDE SEQUENCE</scope>
</reference>
<protein>
    <submittedName>
        <fullName evidence="1">Uncharacterized protein</fullName>
    </submittedName>
</protein>
<evidence type="ECO:0000313" key="1">
    <source>
        <dbReference type="EMBL" id="SVB24652.1"/>
    </source>
</evidence>
<accession>A0A382CFS7</accession>